<evidence type="ECO:0000313" key="2">
    <source>
        <dbReference type="Proteomes" id="UP001161017"/>
    </source>
</evidence>
<keyword evidence="2" id="KW-1185">Reference proteome</keyword>
<protein>
    <submittedName>
        <fullName evidence="1">Uncharacterized protein</fullName>
    </submittedName>
</protein>
<gene>
    <name evidence="1" type="ORF">OHK93_003763</name>
</gene>
<reference evidence="1" key="1">
    <citation type="journal article" date="2023" name="Genome Biol. Evol.">
        <title>First Whole Genome Sequence and Flow Cytometry Genome Size Data for the Lichen-Forming Fungus Ramalina farinacea (Ascomycota).</title>
        <authorList>
            <person name="Llewellyn T."/>
            <person name="Mian S."/>
            <person name="Hill R."/>
            <person name="Leitch I.J."/>
            <person name="Gaya E."/>
        </authorList>
    </citation>
    <scope>NUCLEOTIDE SEQUENCE</scope>
    <source>
        <strain evidence="1">LIQ254RAFAR</strain>
    </source>
</reference>
<dbReference type="EMBL" id="JAPUFD010000019">
    <property type="protein sequence ID" value="MDI1492549.1"/>
    <property type="molecule type" value="Genomic_DNA"/>
</dbReference>
<comment type="caution">
    <text evidence="1">The sequence shown here is derived from an EMBL/GenBank/DDBJ whole genome shotgun (WGS) entry which is preliminary data.</text>
</comment>
<organism evidence="1 2">
    <name type="scientific">Ramalina farinacea</name>
    <dbReference type="NCBI Taxonomy" id="258253"/>
    <lineage>
        <taxon>Eukaryota</taxon>
        <taxon>Fungi</taxon>
        <taxon>Dikarya</taxon>
        <taxon>Ascomycota</taxon>
        <taxon>Pezizomycotina</taxon>
        <taxon>Lecanoromycetes</taxon>
        <taxon>OSLEUM clade</taxon>
        <taxon>Lecanoromycetidae</taxon>
        <taxon>Lecanorales</taxon>
        <taxon>Lecanorineae</taxon>
        <taxon>Ramalinaceae</taxon>
        <taxon>Ramalina</taxon>
    </lineage>
</organism>
<evidence type="ECO:0000313" key="1">
    <source>
        <dbReference type="EMBL" id="MDI1492549.1"/>
    </source>
</evidence>
<sequence length="170" mass="18287">MALASAHPISGSSPEAEVISKDVFRATERSELLDCAYDTIEGRSQGQAHNHWQVTDNPSCGGAATCGTSELESHTFGIDSSLSIVNVAGLRAGVSGSWTSGEKYSCNENSVGTVCVWIDVAHTIFNMERQQGCWDNSDVSAKFSNTDNAGDRYECKTGDACKEMDANYWD</sequence>
<dbReference type="Proteomes" id="UP001161017">
    <property type="component" value="Unassembled WGS sequence"/>
</dbReference>
<name>A0AA43QVN9_9LECA</name>
<accession>A0AA43QVN9</accession>
<dbReference type="AlphaFoldDB" id="A0AA43QVN9"/>
<proteinExistence type="predicted"/>